<protein>
    <submittedName>
        <fullName evidence="1">Uncharacterized protein</fullName>
    </submittedName>
</protein>
<accession>A0A834JQC0</accession>
<reference evidence="1" key="1">
    <citation type="journal article" date="2020" name="G3 (Bethesda)">
        <title>High-Quality Assemblies for Three Invasive Social Wasps from the &lt;i&gt;Vespula&lt;/i&gt; Genus.</title>
        <authorList>
            <person name="Harrop T.W.R."/>
            <person name="Guhlin J."/>
            <person name="McLaughlin G.M."/>
            <person name="Permina E."/>
            <person name="Stockwell P."/>
            <person name="Gilligan J."/>
            <person name="Le Lec M.F."/>
            <person name="Gruber M.A.M."/>
            <person name="Quinn O."/>
            <person name="Lovegrove M."/>
            <person name="Duncan E.J."/>
            <person name="Remnant E.J."/>
            <person name="Van Eeckhoven J."/>
            <person name="Graham B."/>
            <person name="Knapp R.A."/>
            <person name="Langford K.W."/>
            <person name="Kronenberg Z."/>
            <person name="Press M.O."/>
            <person name="Eacker S.M."/>
            <person name="Wilson-Rankin E.E."/>
            <person name="Purcell J."/>
            <person name="Lester P.J."/>
            <person name="Dearden P.K."/>
        </authorList>
    </citation>
    <scope>NUCLEOTIDE SEQUENCE</scope>
    <source>
        <strain evidence="1">Linc-1</strain>
    </source>
</reference>
<keyword evidence="2" id="KW-1185">Reference proteome</keyword>
<evidence type="ECO:0000313" key="2">
    <source>
        <dbReference type="Proteomes" id="UP000617340"/>
    </source>
</evidence>
<gene>
    <name evidence="1" type="ORF">HZH68_011234</name>
</gene>
<organism evidence="1 2">
    <name type="scientific">Vespula germanica</name>
    <name type="common">German yellow jacket</name>
    <name type="synonym">Paravespula germanica</name>
    <dbReference type="NCBI Taxonomy" id="30212"/>
    <lineage>
        <taxon>Eukaryota</taxon>
        <taxon>Metazoa</taxon>
        <taxon>Ecdysozoa</taxon>
        <taxon>Arthropoda</taxon>
        <taxon>Hexapoda</taxon>
        <taxon>Insecta</taxon>
        <taxon>Pterygota</taxon>
        <taxon>Neoptera</taxon>
        <taxon>Endopterygota</taxon>
        <taxon>Hymenoptera</taxon>
        <taxon>Apocrita</taxon>
        <taxon>Aculeata</taxon>
        <taxon>Vespoidea</taxon>
        <taxon>Vespidae</taxon>
        <taxon>Vespinae</taxon>
        <taxon>Vespula</taxon>
    </lineage>
</organism>
<sequence>MLPVFESARVNSNTPFEVICGPTGFLPDINCALGGTSSKSPHRTDCELSASSVVLRSVSLSYSDFSASYTSYFITGLVDFIDNCSVYTGLNNFENKVLTAMTVKFRLTLRIQAEWIHDKN</sequence>
<name>A0A834JQC0_VESGE</name>
<comment type="caution">
    <text evidence="1">The sequence shown here is derived from an EMBL/GenBank/DDBJ whole genome shotgun (WGS) entry which is preliminary data.</text>
</comment>
<evidence type="ECO:0000313" key="1">
    <source>
        <dbReference type="EMBL" id="KAF7391691.1"/>
    </source>
</evidence>
<dbReference type="AlphaFoldDB" id="A0A834JQC0"/>
<dbReference type="EMBL" id="JACSDZ010000011">
    <property type="protein sequence ID" value="KAF7391691.1"/>
    <property type="molecule type" value="Genomic_DNA"/>
</dbReference>
<dbReference type="Proteomes" id="UP000617340">
    <property type="component" value="Unassembled WGS sequence"/>
</dbReference>
<proteinExistence type="predicted"/>